<accession>A0ABS5D3G3</accession>
<gene>
    <name evidence="1" type="ORF">KBJ98_07670</name>
</gene>
<reference evidence="1 2" key="1">
    <citation type="submission" date="2021-04" db="EMBL/GenBank/DDBJ databases">
        <title>Description of novel Flavobacterium sp. F-328.</title>
        <authorList>
            <person name="Saticioglu I.B."/>
        </authorList>
    </citation>
    <scope>NUCLEOTIDE SEQUENCE [LARGE SCALE GENOMIC DNA]</scope>
    <source>
        <strain evidence="1 2">F-328</strain>
    </source>
</reference>
<name>A0ABS5D3G3_9FLAO</name>
<dbReference type="EMBL" id="JAGPXB010000005">
    <property type="protein sequence ID" value="MBQ0908575.1"/>
    <property type="molecule type" value="Genomic_DNA"/>
</dbReference>
<evidence type="ECO:0000313" key="1">
    <source>
        <dbReference type="EMBL" id="MBQ0908575.1"/>
    </source>
</evidence>
<keyword evidence="2" id="KW-1185">Reference proteome</keyword>
<protein>
    <submittedName>
        <fullName evidence="1">Uncharacterized protein</fullName>
    </submittedName>
</protein>
<evidence type="ECO:0000313" key="2">
    <source>
        <dbReference type="Proteomes" id="UP000679008"/>
    </source>
</evidence>
<dbReference type="RefSeq" id="WP_210789197.1">
    <property type="nucleotide sequence ID" value="NZ_JAGPXB010000005.1"/>
</dbReference>
<sequence length="103" mass="12063">MIVGEIMIPDFIVNPDFAKNKKILSNRLNEIDAFDTALEFKNKDLLEIVIDHKIPHAYRSTYLFEFKKDSWRSVKYDPFRIAAHHDEANSGKIKNALKRTNNK</sequence>
<organism evidence="1 2">
    <name type="scientific">Flavobacterium erciyesense</name>
    <dbReference type="NCBI Taxonomy" id="2825842"/>
    <lineage>
        <taxon>Bacteria</taxon>
        <taxon>Pseudomonadati</taxon>
        <taxon>Bacteroidota</taxon>
        <taxon>Flavobacteriia</taxon>
        <taxon>Flavobacteriales</taxon>
        <taxon>Flavobacteriaceae</taxon>
        <taxon>Flavobacterium</taxon>
    </lineage>
</organism>
<proteinExistence type="predicted"/>
<comment type="caution">
    <text evidence="1">The sequence shown here is derived from an EMBL/GenBank/DDBJ whole genome shotgun (WGS) entry which is preliminary data.</text>
</comment>
<dbReference type="Proteomes" id="UP000679008">
    <property type="component" value="Unassembled WGS sequence"/>
</dbReference>